<keyword evidence="2" id="KW-1185">Reference proteome</keyword>
<proteinExistence type="predicted"/>
<accession>A0AAV4Y2L8</accession>
<dbReference type="Proteomes" id="UP001054945">
    <property type="component" value="Unassembled WGS sequence"/>
</dbReference>
<protein>
    <submittedName>
        <fullName evidence="1">Uncharacterized protein</fullName>
    </submittedName>
</protein>
<name>A0AAV4Y2L8_CAEEX</name>
<dbReference type="EMBL" id="BPLR01001343">
    <property type="protein sequence ID" value="GIZ01726.1"/>
    <property type="molecule type" value="Genomic_DNA"/>
</dbReference>
<reference evidence="1 2" key="1">
    <citation type="submission" date="2021-06" db="EMBL/GenBank/DDBJ databases">
        <title>Caerostris extrusa draft genome.</title>
        <authorList>
            <person name="Kono N."/>
            <person name="Arakawa K."/>
        </authorList>
    </citation>
    <scope>NUCLEOTIDE SEQUENCE [LARGE SCALE GENOMIC DNA]</scope>
</reference>
<dbReference type="AlphaFoldDB" id="A0AAV4Y2L8"/>
<evidence type="ECO:0000313" key="2">
    <source>
        <dbReference type="Proteomes" id="UP001054945"/>
    </source>
</evidence>
<organism evidence="1 2">
    <name type="scientific">Caerostris extrusa</name>
    <name type="common">Bark spider</name>
    <name type="synonym">Caerostris bankana</name>
    <dbReference type="NCBI Taxonomy" id="172846"/>
    <lineage>
        <taxon>Eukaryota</taxon>
        <taxon>Metazoa</taxon>
        <taxon>Ecdysozoa</taxon>
        <taxon>Arthropoda</taxon>
        <taxon>Chelicerata</taxon>
        <taxon>Arachnida</taxon>
        <taxon>Araneae</taxon>
        <taxon>Araneomorphae</taxon>
        <taxon>Entelegynae</taxon>
        <taxon>Araneoidea</taxon>
        <taxon>Araneidae</taxon>
        <taxon>Caerostris</taxon>
    </lineage>
</organism>
<sequence>MNCPFRRPVEKLVDTDDTASHCYQFPIVSDGLADVKRDHPSLLPMVLWYITTGCFSCGFWMNEPAFFLFSVSAFHPVLIRDRKIGVRSCERIPWIFLT</sequence>
<gene>
    <name evidence="1" type="ORF">CEXT_484771</name>
</gene>
<comment type="caution">
    <text evidence="1">The sequence shown here is derived from an EMBL/GenBank/DDBJ whole genome shotgun (WGS) entry which is preliminary data.</text>
</comment>
<evidence type="ECO:0000313" key="1">
    <source>
        <dbReference type="EMBL" id="GIZ01726.1"/>
    </source>
</evidence>